<evidence type="ECO:0000313" key="2">
    <source>
        <dbReference type="Proteomes" id="UP000382577"/>
    </source>
</evidence>
<gene>
    <name evidence="1" type="ORF">PFI31113_04802</name>
</gene>
<dbReference type="AlphaFoldDB" id="A0A5E4YY90"/>
<reference evidence="1 2" key="1">
    <citation type="submission" date="2019-08" db="EMBL/GenBank/DDBJ databases">
        <authorList>
            <person name="Peeters C."/>
        </authorList>
    </citation>
    <scope>NUCLEOTIDE SEQUENCE [LARGE SCALE GENOMIC DNA]</scope>
    <source>
        <strain evidence="1 2">LMG 31113</strain>
    </source>
</reference>
<proteinExistence type="predicted"/>
<protein>
    <submittedName>
        <fullName evidence="1">Uncharacterized protein</fullName>
    </submittedName>
</protein>
<name>A0A5E4YY90_9BURK</name>
<dbReference type="EMBL" id="CABPRW010000018">
    <property type="protein sequence ID" value="VVE53060.1"/>
    <property type="molecule type" value="Genomic_DNA"/>
</dbReference>
<accession>A0A5E4YY90</accession>
<evidence type="ECO:0000313" key="1">
    <source>
        <dbReference type="EMBL" id="VVE53060.1"/>
    </source>
</evidence>
<organism evidence="1 2">
    <name type="scientific">Pandoraea fibrosis</name>
    <dbReference type="NCBI Taxonomy" id="1891094"/>
    <lineage>
        <taxon>Bacteria</taxon>
        <taxon>Pseudomonadati</taxon>
        <taxon>Pseudomonadota</taxon>
        <taxon>Betaproteobacteria</taxon>
        <taxon>Burkholderiales</taxon>
        <taxon>Burkholderiaceae</taxon>
        <taxon>Pandoraea</taxon>
    </lineage>
</organism>
<dbReference type="Proteomes" id="UP000382577">
    <property type="component" value="Unassembled WGS sequence"/>
</dbReference>
<sequence>MNIPLARFALLGQFRDIGPRRDGLCEDSVDGGAMSTMWTHPELRNQQGHRHFSCFAQRPSSR</sequence>